<dbReference type="PANTHER" id="PTHR22838:SF0">
    <property type="entry name" value="WD REPEAT-CONTAINING PROTEIN 26"/>
    <property type="match status" value="1"/>
</dbReference>
<evidence type="ECO:0000259" key="7">
    <source>
        <dbReference type="PROSITE" id="PS50897"/>
    </source>
</evidence>
<dbReference type="GO" id="GO:0043161">
    <property type="term" value="P:proteasome-mediated ubiquitin-dependent protein catabolic process"/>
    <property type="evidence" value="ECO:0007669"/>
    <property type="project" value="TreeGrafter"/>
</dbReference>
<evidence type="ECO:0000256" key="1">
    <source>
        <dbReference type="ARBA" id="ARBA00004496"/>
    </source>
</evidence>
<dbReference type="GO" id="GO:0005737">
    <property type="term" value="C:cytoplasm"/>
    <property type="evidence" value="ECO:0007669"/>
    <property type="project" value="UniProtKB-SubCell"/>
</dbReference>
<dbReference type="Proteomes" id="UP000092461">
    <property type="component" value="Unassembled WGS sequence"/>
</dbReference>
<protein>
    <recommendedName>
        <fullName evidence="7">CTLH domain-containing protein</fullName>
    </recommendedName>
</protein>
<evidence type="ECO:0000256" key="2">
    <source>
        <dbReference type="ARBA" id="ARBA00022490"/>
    </source>
</evidence>
<dbReference type="InterPro" id="IPR051350">
    <property type="entry name" value="WD_repeat-ST_regulator"/>
</dbReference>
<dbReference type="PROSITE" id="PS50897">
    <property type="entry name" value="CTLH"/>
    <property type="match status" value="1"/>
</dbReference>
<feature type="region of interest" description="Disordered" evidence="6">
    <location>
        <begin position="13"/>
        <end position="47"/>
    </location>
</feature>
<proteinExistence type="predicted"/>
<dbReference type="SMART" id="SM00320">
    <property type="entry name" value="WD40"/>
    <property type="match status" value="5"/>
</dbReference>
<dbReference type="GO" id="GO:0034657">
    <property type="term" value="C:GID complex"/>
    <property type="evidence" value="ECO:0007669"/>
    <property type="project" value="TreeGrafter"/>
</dbReference>
<dbReference type="PROSITE" id="PS50896">
    <property type="entry name" value="LISH"/>
    <property type="match status" value="1"/>
</dbReference>
<dbReference type="SMART" id="SM00668">
    <property type="entry name" value="CTLH"/>
    <property type="match status" value="1"/>
</dbReference>
<dbReference type="InterPro" id="IPR015943">
    <property type="entry name" value="WD40/YVTN_repeat-like_dom_sf"/>
</dbReference>
<dbReference type="PROSITE" id="PS50294">
    <property type="entry name" value="WD_REPEATS_REGION"/>
    <property type="match status" value="2"/>
</dbReference>
<dbReference type="Pfam" id="PF00400">
    <property type="entry name" value="WD40"/>
    <property type="match status" value="5"/>
</dbReference>
<dbReference type="SUPFAM" id="SSF50978">
    <property type="entry name" value="WD40 repeat-like"/>
    <property type="match status" value="1"/>
</dbReference>
<dbReference type="EMBL" id="AJWK01015978">
    <property type="status" value="NOT_ANNOTATED_CDS"/>
    <property type="molecule type" value="Genomic_DNA"/>
</dbReference>
<keyword evidence="4" id="KW-0677">Repeat</keyword>
<feature type="compositionally biased region" description="Low complexity" evidence="6">
    <location>
        <begin position="65"/>
        <end position="79"/>
    </location>
</feature>
<dbReference type="EMBL" id="AJWK01015977">
    <property type="status" value="NOT_ANNOTATED_CDS"/>
    <property type="molecule type" value="Genomic_DNA"/>
</dbReference>
<dbReference type="InterPro" id="IPR001680">
    <property type="entry name" value="WD40_rpt"/>
</dbReference>
<dbReference type="EnsemblMetazoa" id="LLOJ005064-RA">
    <property type="protein sequence ID" value="LLOJ005064-PA"/>
    <property type="gene ID" value="LLOJ005064"/>
</dbReference>
<feature type="repeat" description="WD" evidence="5">
    <location>
        <begin position="327"/>
        <end position="361"/>
    </location>
</feature>
<accession>A0A1B0CKC7</accession>
<evidence type="ECO:0000313" key="9">
    <source>
        <dbReference type="Proteomes" id="UP000092461"/>
    </source>
</evidence>
<dbReference type="AlphaFoldDB" id="A0A1B0CKC7"/>
<evidence type="ECO:0000256" key="4">
    <source>
        <dbReference type="ARBA" id="ARBA00022737"/>
    </source>
</evidence>
<feature type="repeat" description="WD" evidence="5">
    <location>
        <begin position="561"/>
        <end position="585"/>
    </location>
</feature>
<feature type="domain" description="CTLH" evidence="7">
    <location>
        <begin position="147"/>
        <end position="207"/>
    </location>
</feature>
<dbReference type="PRINTS" id="PR00320">
    <property type="entry name" value="GPROTEINBRPT"/>
</dbReference>
<dbReference type="InterPro" id="IPR036322">
    <property type="entry name" value="WD40_repeat_dom_sf"/>
</dbReference>
<reference evidence="8" key="1">
    <citation type="submission" date="2020-05" db="UniProtKB">
        <authorList>
            <consortium name="EnsemblMetazoa"/>
        </authorList>
    </citation>
    <scope>IDENTIFICATION</scope>
    <source>
        <strain evidence="8">Jacobina</strain>
    </source>
</reference>
<dbReference type="InterPro" id="IPR006594">
    <property type="entry name" value="LisH"/>
</dbReference>
<feature type="repeat" description="WD" evidence="5">
    <location>
        <begin position="586"/>
        <end position="618"/>
    </location>
</feature>
<dbReference type="VEuPathDB" id="VectorBase:LLOJ005064"/>
<keyword evidence="9" id="KW-1185">Reference proteome</keyword>
<evidence type="ECO:0000256" key="6">
    <source>
        <dbReference type="SAM" id="MobiDB-lite"/>
    </source>
</evidence>
<keyword evidence="2" id="KW-0963">Cytoplasm</keyword>
<sequence length="632" mass="71032">MQQDLATGNCLKIDCDTGISEGPPRKRKRKSAIVEDQSTSNKAIFGDRKFEGAGSTATMQQDLATANGSAAGSSHNSSTEMQQDVHANGNATEGEEKCGSYANGGPRTIHLDQTERDIVRLIGQHLKIVGLERSAELLMEESGCCLEHPSAIKFRTHVLSGDWVKADHDLQELHPLIEGKHNSIGEMRFLLLEQKYLEFLEEGRPLDALHVLRNELTPLQHNTPRVHQLSSYMMCANNEELYQRASWEGKGVKSRNKLMDRLQNFLPPTVMLPPRRLRSLLSQAVEMQTERCTCHDMAWETNIDNVSLLVDHCCSQEEFPMQPLQVLNEHCDEVWYCKFSPDGLKLATGSKDTSVIIWDVDPKAMCVKQRRTLDGHTYGVSFIAWHPDSKHLIVGGPEDCPDLWIWNIEEEKLRTKMSHSPEDSLTCAAFSQDGTRFVTGGVRGQFYLCDIDGTIHDTWDGVRVNGLFFKSDNRTVLAADTHHRIRSYAFDAPRGDQTIVQEQHAIMTFSVNSSERLALLNISQQGLHLWDLQDRCLVRRFQGVTQGNYTIYSTFGGIHESFVASGSEDNKVYIWHIKREEPLARLVGHTRTVNCVSWNPVYPALLASASDDGTVRLWGPKTIPQHATNSGN</sequence>
<keyword evidence="3 5" id="KW-0853">WD repeat</keyword>
<organism evidence="8 9">
    <name type="scientific">Lutzomyia longipalpis</name>
    <name type="common">Sand fly</name>
    <dbReference type="NCBI Taxonomy" id="7200"/>
    <lineage>
        <taxon>Eukaryota</taxon>
        <taxon>Metazoa</taxon>
        <taxon>Ecdysozoa</taxon>
        <taxon>Arthropoda</taxon>
        <taxon>Hexapoda</taxon>
        <taxon>Insecta</taxon>
        <taxon>Pterygota</taxon>
        <taxon>Neoptera</taxon>
        <taxon>Endopterygota</taxon>
        <taxon>Diptera</taxon>
        <taxon>Nematocera</taxon>
        <taxon>Psychodoidea</taxon>
        <taxon>Psychodidae</taxon>
        <taxon>Lutzomyia</taxon>
        <taxon>Lutzomyia</taxon>
    </lineage>
</organism>
<evidence type="ECO:0000313" key="8">
    <source>
        <dbReference type="EnsemblMetazoa" id="LLOJ005064-PA"/>
    </source>
</evidence>
<dbReference type="VEuPathDB" id="VectorBase:LLONM1_009929"/>
<comment type="subcellular location">
    <subcellularLocation>
        <location evidence="1">Cytoplasm</location>
    </subcellularLocation>
</comment>
<name>A0A1B0CKC7_LUTLO</name>
<feature type="repeat" description="WD" evidence="5">
    <location>
        <begin position="373"/>
        <end position="404"/>
    </location>
</feature>
<dbReference type="CDD" id="cd00200">
    <property type="entry name" value="WD40"/>
    <property type="match status" value="1"/>
</dbReference>
<evidence type="ECO:0000256" key="5">
    <source>
        <dbReference type="PROSITE-ProRule" id="PRU00221"/>
    </source>
</evidence>
<dbReference type="PROSITE" id="PS00678">
    <property type="entry name" value="WD_REPEATS_1"/>
    <property type="match status" value="1"/>
</dbReference>
<feature type="region of interest" description="Disordered" evidence="6">
    <location>
        <begin position="65"/>
        <end position="107"/>
    </location>
</feature>
<dbReference type="PROSITE" id="PS50082">
    <property type="entry name" value="WD_REPEATS_2"/>
    <property type="match status" value="4"/>
</dbReference>
<dbReference type="FunFam" id="2.130.10.10:FF:000087">
    <property type="entry name" value="WD repeat-containing protein 26 homolog"/>
    <property type="match status" value="1"/>
</dbReference>
<evidence type="ECO:0000256" key="3">
    <source>
        <dbReference type="ARBA" id="ARBA00022574"/>
    </source>
</evidence>
<dbReference type="Gene3D" id="2.130.10.10">
    <property type="entry name" value="YVTN repeat-like/Quinoprotein amine dehydrogenase"/>
    <property type="match status" value="1"/>
</dbReference>
<dbReference type="InterPro" id="IPR006595">
    <property type="entry name" value="CTLH_C"/>
</dbReference>
<dbReference type="PANTHER" id="PTHR22838">
    <property type="entry name" value="WD REPEAT PROTEIN 26-RELATED"/>
    <property type="match status" value="1"/>
</dbReference>
<dbReference type="InterPro" id="IPR019775">
    <property type="entry name" value="WD40_repeat_CS"/>
</dbReference>
<dbReference type="InterPro" id="IPR020472">
    <property type="entry name" value="WD40_PAC1"/>
</dbReference>